<organism evidence="1 2">
    <name type="scientific">Actinomadura madurae</name>
    <dbReference type="NCBI Taxonomy" id="1993"/>
    <lineage>
        <taxon>Bacteria</taxon>
        <taxon>Bacillati</taxon>
        <taxon>Actinomycetota</taxon>
        <taxon>Actinomycetes</taxon>
        <taxon>Streptosporangiales</taxon>
        <taxon>Thermomonosporaceae</taxon>
        <taxon>Actinomadura</taxon>
    </lineage>
</organism>
<sequence length="61" mass="6889">MSSAIRRTWRGLVQTYTLLCARDDAAARGFTVPSGVWACERCHEPHLELATLDLHLRIDHA</sequence>
<accession>A0A1I5QNJ7</accession>
<name>A0A1I5QNJ7_9ACTN</name>
<reference evidence="1 2" key="1">
    <citation type="submission" date="2016-10" db="EMBL/GenBank/DDBJ databases">
        <authorList>
            <person name="de Groot N.N."/>
        </authorList>
    </citation>
    <scope>NUCLEOTIDE SEQUENCE [LARGE SCALE GENOMIC DNA]</scope>
    <source>
        <strain evidence="1 2">DSM 43067</strain>
    </source>
</reference>
<dbReference type="Proteomes" id="UP000183413">
    <property type="component" value="Unassembled WGS sequence"/>
</dbReference>
<dbReference type="AlphaFoldDB" id="A0A1I5QNJ7"/>
<protein>
    <submittedName>
        <fullName evidence="1">Uncharacterized protein</fullName>
    </submittedName>
</protein>
<dbReference type="OrthoDB" id="3481486at2"/>
<dbReference type="GeneID" id="99655282"/>
<evidence type="ECO:0000313" key="1">
    <source>
        <dbReference type="EMBL" id="SFP47601.1"/>
    </source>
</evidence>
<keyword evidence="2" id="KW-1185">Reference proteome</keyword>
<gene>
    <name evidence="1" type="ORF">SAMN04489713_114198</name>
</gene>
<proteinExistence type="predicted"/>
<dbReference type="RefSeq" id="WP_021597869.1">
    <property type="nucleotide sequence ID" value="NZ_CP083237.1"/>
</dbReference>
<evidence type="ECO:0000313" key="2">
    <source>
        <dbReference type="Proteomes" id="UP000183413"/>
    </source>
</evidence>
<dbReference type="EMBL" id="FOVH01000014">
    <property type="protein sequence ID" value="SFP47601.1"/>
    <property type="molecule type" value="Genomic_DNA"/>
</dbReference>
<dbReference type="InParanoid" id="A0A1I5QNJ7"/>